<proteinExistence type="predicted"/>
<evidence type="ECO:0000313" key="1">
    <source>
        <dbReference type="EMBL" id="TWI10831.1"/>
    </source>
</evidence>
<evidence type="ECO:0000313" key="2">
    <source>
        <dbReference type="Proteomes" id="UP000319848"/>
    </source>
</evidence>
<dbReference type="RefSeq" id="WP_023570207.1">
    <property type="nucleotide sequence ID" value="NZ_JRLU01000003.1"/>
</dbReference>
<protein>
    <submittedName>
        <fullName evidence="1">Uncharacterized protein</fullName>
    </submittedName>
</protein>
<sequence>MKFLTTILTFYFVLLIGAQTLRVAKSHFSESCMAMTEKRGCCQGDDMPEGCQKEKCVLNINFTAGQFIVQQIQNISIPVSFEVEKQEQLTYEKTFIPKYYNTFWHPPERIS</sequence>
<dbReference type="EMBL" id="VLKQ01000009">
    <property type="protein sequence ID" value="TWI10831.1"/>
    <property type="molecule type" value="Genomic_DNA"/>
</dbReference>
<dbReference type="OrthoDB" id="1374762at2"/>
<reference evidence="1 2" key="1">
    <citation type="journal article" date="2015" name="Stand. Genomic Sci.">
        <title>Genomic Encyclopedia of Bacterial and Archaeal Type Strains, Phase III: the genomes of soil and plant-associated and newly described type strains.</title>
        <authorList>
            <person name="Whitman W.B."/>
            <person name="Woyke T."/>
            <person name="Klenk H.P."/>
            <person name="Zhou Y."/>
            <person name="Lilburn T.G."/>
            <person name="Beck B.J."/>
            <person name="De Vos P."/>
            <person name="Vandamme P."/>
            <person name="Eisen J.A."/>
            <person name="Garrity G."/>
            <person name="Hugenholtz P."/>
            <person name="Kyrpides N.C."/>
        </authorList>
    </citation>
    <scope>NUCLEOTIDE SEQUENCE [LARGE SCALE GENOMIC DNA]</scope>
    <source>
        <strain evidence="1 2">CGMCC 1.7270</strain>
    </source>
</reference>
<organism evidence="1 2">
    <name type="scientific">Flavobacterium cauense R2A-7</name>
    <dbReference type="NCBI Taxonomy" id="1341154"/>
    <lineage>
        <taxon>Bacteria</taxon>
        <taxon>Pseudomonadati</taxon>
        <taxon>Bacteroidota</taxon>
        <taxon>Flavobacteriia</taxon>
        <taxon>Flavobacteriales</taxon>
        <taxon>Flavobacteriaceae</taxon>
        <taxon>Flavobacterium</taxon>
    </lineage>
</organism>
<comment type="caution">
    <text evidence="1">The sequence shown here is derived from an EMBL/GenBank/DDBJ whole genome shotgun (WGS) entry which is preliminary data.</text>
</comment>
<dbReference type="AlphaFoldDB" id="V6S8M9"/>
<accession>V6S8M9</accession>
<keyword evidence="2" id="KW-1185">Reference proteome</keyword>
<gene>
    <name evidence="1" type="ORF">IP98_02182</name>
</gene>
<name>V6S8M9_9FLAO</name>
<dbReference type="STRING" id="1341154.FCR2A7T_10450"/>
<dbReference type="Proteomes" id="UP000319848">
    <property type="component" value="Unassembled WGS sequence"/>
</dbReference>